<gene>
    <name evidence="1" type="ORF">COCMIDRAFT_4432</name>
</gene>
<organism evidence="1 2">
    <name type="scientific">Bipolaris oryzae ATCC 44560</name>
    <dbReference type="NCBI Taxonomy" id="930090"/>
    <lineage>
        <taxon>Eukaryota</taxon>
        <taxon>Fungi</taxon>
        <taxon>Dikarya</taxon>
        <taxon>Ascomycota</taxon>
        <taxon>Pezizomycotina</taxon>
        <taxon>Dothideomycetes</taxon>
        <taxon>Pleosporomycetidae</taxon>
        <taxon>Pleosporales</taxon>
        <taxon>Pleosporineae</taxon>
        <taxon>Pleosporaceae</taxon>
        <taxon>Bipolaris</taxon>
    </lineage>
</organism>
<name>W6Z9R4_COCMI</name>
<dbReference type="STRING" id="930090.W6Z9R4"/>
<dbReference type="KEGG" id="bor:COCMIDRAFT_4432"/>
<reference evidence="1 2" key="1">
    <citation type="journal article" date="2013" name="PLoS Genet.">
        <title>Comparative genome structure, secondary metabolite, and effector coding capacity across Cochliobolus pathogens.</title>
        <authorList>
            <person name="Condon B.J."/>
            <person name="Leng Y."/>
            <person name="Wu D."/>
            <person name="Bushley K.E."/>
            <person name="Ohm R.A."/>
            <person name="Otillar R."/>
            <person name="Martin J."/>
            <person name="Schackwitz W."/>
            <person name="Grimwood J."/>
            <person name="MohdZainudin N."/>
            <person name="Xue C."/>
            <person name="Wang R."/>
            <person name="Manning V.A."/>
            <person name="Dhillon B."/>
            <person name="Tu Z.J."/>
            <person name="Steffenson B.J."/>
            <person name="Salamov A."/>
            <person name="Sun H."/>
            <person name="Lowry S."/>
            <person name="LaButti K."/>
            <person name="Han J."/>
            <person name="Copeland A."/>
            <person name="Lindquist E."/>
            <person name="Barry K."/>
            <person name="Schmutz J."/>
            <person name="Baker S.E."/>
            <person name="Ciuffetti L.M."/>
            <person name="Grigoriev I.V."/>
            <person name="Zhong S."/>
            <person name="Turgeon B.G."/>
        </authorList>
    </citation>
    <scope>NUCLEOTIDE SEQUENCE [LARGE SCALE GENOMIC DNA]</scope>
    <source>
        <strain evidence="1 2">ATCC 44560</strain>
    </source>
</reference>
<sequence>MTGTRGSHHADNTDLSQYVSGNRSGSIFTCSHYGITPEREYKNIITVQHDQNMFEYSQPVNQCLVRLLGSEAYRWRGAYVGHGYKYTVVVHPDDLDDTDGEEFDHPLVALDLDTTRLGPLVAYFSELLRRERVARAFWAPAA</sequence>
<dbReference type="AlphaFoldDB" id="W6Z9R4"/>
<dbReference type="RefSeq" id="XP_007686941.1">
    <property type="nucleotide sequence ID" value="XM_007688751.1"/>
</dbReference>
<proteinExistence type="predicted"/>
<protein>
    <submittedName>
        <fullName evidence="1">Uncharacterized protein</fullName>
    </submittedName>
</protein>
<dbReference type="EMBL" id="KI963965">
    <property type="protein sequence ID" value="EUC46528.1"/>
    <property type="molecule type" value="Genomic_DNA"/>
</dbReference>
<evidence type="ECO:0000313" key="2">
    <source>
        <dbReference type="Proteomes" id="UP000054032"/>
    </source>
</evidence>
<evidence type="ECO:0000313" key="1">
    <source>
        <dbReference type="EMBL" id="EUC46528.1"/>
    </source>
</evidence>
<dbReference type="HOGENOM" id="CLU_129953_0_0_1"/>
<dbReference type="eggNOG" id="ENOG502R2UN">
    <property type="taxonomic scope" value="Eukaryota"/>
</dbReference>
<accession>W6Z9R4</accession>
<dbReference type="GeneID" id="19124231"/>
<dbReference type="OrthoDB" id="3664327at2759"/>
<dbReference type="Proteomes" id="UP000054032">
    <property type="component" value="Unassembled WGS sequence"/>
</dbReference>
<keyword evidence="2" id="KW-1185">Reference proteome</keyword>